<dbReference type="InterPro" id="IPR003692">
    <property type="entry name" value="Hydantoinase_B"/>
</dbReference>
<protein>
    <submittedName>
        <fullName evidence="3">N-methylhydantoinase B</fullName>
        <ecNumber evidence="3">3.5.2.14</ecNumber>
    </submittedName>
</protein>
<dbReference type="AlphaFoldDB" id="A0A839SMY3"/>
<sequence length="565" mass="59286">MVSKTVGGVDPITLEVVRNKLDGIAQEMEVTLFKSSCSPIVKEGLDASASLFMLDGTTLSQACAVPIHLGTLIPAVAEIIRKFPPETMTDGDIYLLNDPYHGGTHLPDIAVVMPIFANGRPVALAATMTHHQDVGGMSAGSVPTNSTEIYQEGLRLPAVRWAHGGVFDETLTALLRLNVRIPDIFLGDLHAQIAACKIGALRLAGLVDKHGNNACLTMFQLLIERAEAMTRDALKKIPNGTYRFTDWLDNDGIDLDKRVRVEVAVTLADGDIHFDLTGSSPQVRGPINCVPSGSLAAACYAVRAVTDPSIPNNGGCFKPIRLTLPEGTLVNPKSPAPVNARTATIKRITGCMLSALAEALPGKVPAPNAGQLLVMAFGGARRSGEAFVTGELIAGGSGAGNDLDGVDAIETDATNCMNLPAEAMEMEAPLRINRVALRRDSGGAGSSRGGLGVIKEFEILDDVSGPVSFSHRGERHFVPAGGLNGGKEGGVARSRIFRVDGAVEEIRSKTVTQLHRGDRLVVETAGGGGWGEPEKRANSAIASDIANGKVSPESAAESYGWNGGS</sequence>
<dbReference type="PANTHER" id="PTHR11365:SF23">
    <property type="entry name" value="HYPOTHETICAL 5-OXOPROLINASE (EUROFUNG)-RELATED"/>
    <property type="match status" value="1"/>
</dbReference>
<reference evidence="3 4" key="1">
    <citation type="submission" date="2020-08" db="EMBL/GenBank/DDBJ databases">
        <title>Genomic Encyclopedia of Type Strains, Phase III (KMG-III): the genomes of soil and plant-associated and newly described type strains.</title>
        <authorList>
            <person name="Whitman W."/>
        </authorList>
    </citation>
    <scope>NUCLEOTIDE SEQUENCE [LARGE SCALE GENOMIC DNA]</scope>
    <source>
        <strain evidence="3 4">CECT 8803</strain>
    </source>
</reference>
<dbReference type="Proteomes" id="UP000581135">
    <property type="component" value="Unassembled WGS sequence"/>
</dbReference>
<dbReference type="EC" id="3.5.2.14" evidence="3"/>
<evidence type="ECO:0000313" key="4">
    <source>
        <dbReference type="Proteomes" id="UP000581135"/>
    </source>
</evidence>
<dbReference type="InterPro" id="IPR045079">
    <property type="entry name" value="Oxoprolinase-like"/>
</dbReference>
<dbReference type="Pfam" id="PF02538">
    <property type="entry name" value="Hydantoinase_B"/>
    <property type="match status" value="1"/>
</dbReference>
<dbReference type="RefSeq" id="WP_183414987.1">
    <property type="nucleotide sequence ID" value="NZ_JACHXA010000001.1"/>
</dbReference>
<dbReference type="GO" id="GO:0017168">
    <property type="term" value="F:5-oxoprolinase (ATP-hydrolyzing) activity"/>
    <property type="evidence" value="ECO:0007669"/>
    <property type="project" value="TreeGrafter"/>
</dbReference>
<name>A0A839SMY3_9PROT</name>
<dbReference type="GO" id="GO:0047423">
    <property type="term" value="F:N-methylhydantoinase (ATP-hydrolyzing) activity"/>
    <property type="evidence" value="ECO:0007669"/>
    <property type="project" value="UniProtKB-EC"/>
</dbReference>
<evidence type="ECO:0000259" key="2">
    <source>
        <dbReference type="Pfam" id="PF02538"/>
    </source>
</evidence>
<proteinExistence type="predicted"/>
<dbReference type="PANTHER" id="PTHR11365">
    <property type="entry name" value="5-OXOPROLINASE RELATED"/>
    <property type="match status" value="1"/>
</dbReference>
<dbReference type="GO" id="GO:0006749">
    <property type="term" value="P:glutathione metabolic process"/>
    <property type="evidence" value="ECO:0007669"/>
    <property type="project" value="TreeGrafter"/>
</dbReference>
<dbReference type="GO" id="GO:0005829">
    <property type="term" value="C:cytosol"/>
    <property type="evidence" value="ECO:0007669"/>
    <property type="project" value="TreeGrafter"/>
</dbReference>
<keyword evidence="4" id="KW-1185">Reference proteome</keyword>
<accession>A0A839SMY3</accession>
<feature type="region of interest" description="Disordered" evidence="1">
    <location>
        <begin position="525"/>
        <end position="565"/>
    </location>
</feature>
<organism evidence="3 4">
    <name type="scientific">Limibacillus halophilus</name>
    <dbReference type="NCBI Taxonomy" id="1579333"/>
    <lineage>
        <taxon>Bacteria</taxon>
        <taxon>Pseudomonadati</taxon>
        <taxon>Pseudomonadota</taxon>
        <taxon>Alphaproteobacteria</taxon>
        <taxon>Rhodospirillales</taxon>
        <taxon>Rhodovibrionaceae</taxon>
        <taxon>Limibacillus</taxon>
    </lineage>
</organism>
<comment type="caution">
    <text evidence="3">The sequence shown here is derived from an EMBL/GenBank/DDBJ whole genome shotgun (WGS) entry which is preliminary data.</text>
</comment>
<evidence type="ECO:0000256" key="1">
    <source>
        <dbReference type="SAM" id="MobiDB-lite"/>
    </source>
</evidence>
<keyword evidence="3" id="KW-0378">Hydrolase</keyword>
<evidence type="ECO:0000313" key="3">
    <source>
        <dbReference type="EMBL" id="MBB3064181.1"/>
    </source>
</evidence>
<dbReference type="EMBL" id="JACHXA010000001">
    <property type="protein sequence ID" value="MBB3064181.1"/>
    <property type="molecule type" value="Genomic_DNA"/>
</dbReference>
<gene>
    <name evidence="3" type="ORF">FHR98_000446</name>
</gene>
<feature type="domain" description="Hydantoinase B/oxoprolinase" evidence="2">
    <location>
        <begin position="10"/>
        <end position="533"/>
    </location>
</feature>